<proteinExistence type="predicted"/>
<evidence type="ECO:0000256" key="1">
    <source>
        <dbReference type="SAM" id="MobiDB-lite"/>
    </source>
</evidence>
<dbReference type="EMBL" id="JAUGQQ010000037">
    <property type="protein sequence ID" value="MDN3725554.1"/>
    <property type="molecule type" value="Genomic_DNA"/>
</dbReference>
<evidence type="ECO:0000313" key="3">
    <source>
        <dbReference type="Proteomes" id="UP001244787"/>
    </source>
</evidence>
<protein>
    <submittedName>
        <fullName evidence="2">Uncharacterized protein</fullName>
    </submittedName>
</protein>
<keyword evidence="3" id="KW-1185">Reference proteome</keyword>
<gene>
    <name evidence="2" type="ORF">QRD02_14305</name>
</gene>
<sequence>MAALVGKSPPVGIAPEPNVQSHDPWLISVDHPAGSEVPAKSSVTEVTLPAGPQVITGAVLSITFTVAKHVETLPLSSVTVTSTIFSPMSAHV</sequence>
<reference evidence="2 3" key="1">
    <citation type="submission" date="2023-06" db="EMBL/GenBank/DDBJ databases">
        <authorList>
            <person name="Ye Y.-Q."/>
            <person name="Du Z.-J."/>
        </authorList>
    </citation>
    <scope>NUCLEOTIDE SEQUENCE [LARGE SCALE GENOMIC DNA]</scope>
    <source>
        <strain evidence="2 3">SDUM287046</strain>
    </source>
</reference>
<dbReference type="Proteomes" id="UP001244787">
    <property type="component" value="Unassembled WGS sequence"/>
</dbReference>
<feature type="region of interest" description="Disordered" evidence="1">
    <location>
        <begin position="1"/>
        <end position="23"/>
    </location>
</feature>
<organism evidence="2 3">
    <name type="scientific">Aequorivita aurantiaca</name>
    <dbReference type="NCBI Taxonomy" id="3053356"/>
    <lineage>
        <taxon>Bacteria</taxon>
        <taxon>Pseudomonadati</taxon>
        <taxon>Bacteroidota</taxon>
        <taxon>Flavobacteriia</taxon>
        <taxon>Flavobacteriales</taxon>
        <taxon>Flavobacteriaceae</taxon>
        <taxon>Aequorivita</taxon>
    </lineage>
</organism>
<evidence type="ECO:0000313" key="2">
    <source>
        <dbReference type="EMBL" id="MDN3725554.1"/>
    </source>
</evidence>
<feature type="non-terminal residue" evidence="2">
    <location>
        <position position="92"/>
    </location>
</feature>
<accession>A0ABT8DNK4</accession>
<name>A0ABT8DNK4_9FLAO</name>
<comment type="caution">
    <text evidence="2">The sequence shown here is derived from an EMBL/GenBank/DDBJ whole genome shotgun (WGS) entry which is preliminary data.</text>
</comment>
<dbReference type="RefSeq" id="WP_290255640.1">
    <property type="nucleotide sequence ID" value="NZ_JAUGQQ010000037.1"/>
</dbReference>